<evidence type="ECO:0000256" key="1">
    <source>
        <dbReference type="ARBA" id="ARBA00004443"/>
    </source>
</evidence>
<evidence type="ECO:0000256" key="5">
    <source>
        <dbReference type="ARBA" id="ARBA00023128"/>
    </source>
</evidence>
<keyword evidence="9" id="KW-1185">Reference proteome</keyword>
<keyword evidence="5 7" id="KW-0496">Mitochondrion</keyword>
<dbReference type="OrthoDB" id="107372at2759"/>
<name>A0A1D2VBR7_9ASCO</name>
<protein>
    <recommendedName>
        <fullName evidence="7">ATPase synthesis protein 25</fullName>
    </recommendedName>
</protein>
<dbReference type="InterPro" id="IPR043519">
    <property type="entry name" value="NT_sf"/>
</dbReference>
<accession>A0A1D2VBR7</accession>
<keyword evidence="6 7" id="KW-0472">Membrane</keyword>
<dbReference type="Pfam" id="PF02410">
    <property type="entry name" value="RsfS"/>
    <property type="match status" value="1"/>
</dbReference>
<sequence>MIRSRLGSRAIIPLYGIRNAWLSRAVHINSFIYQKQSTGLDNGENTLNNIPIESDGEVVQLAKPIDNLNLGFQKNSILLFYNLAAASTVSSKGFDPITSEEYGLEEEETDDVSTPWYLRDDSSELQVPISDIQMPEIPEDAPKTLEPILLDLTKRLGIYDVTIMDLKLLDSTDQTATKGFADYMIIGSCKSEKHAYKAAKLHAEFIKNTYSEIPYVEGLDKSATSSAKLKKLKKKAKKRVSSVDKYYGVSDSSTANSWIMIDTKCDNIFINFLTEQRRYDLNLELLWSPKEEHYKYVRHDQNKFDDNDNIFSGIRRFHSLSTPHLDLELKLNNFTNHTNFQPNSGLGTRKYSTMAQNVEGVEGFEKFEQTGVKFLIEKLKGFPFSGNFLTSLLAFDRNPDLAFDNEALDNILTTFVLFANFCYVKKYNDIIDKYFVAAFDEVFPLYASNNQWIIYYKFLETIHFNDPSLVSLEHLKENLYMKQSGGHMVTQEDIKMFVNTVEKSPEVSLNTKSPSKLEKILNKRISFIMSFFKDCFVLRTQTLEINEDLYFSILKVAAPLNSSHFIKPEQVLLEVSREFSPAVHVLKPKNSLGNDLFLFPVEQLIMLTGYFFTNKNISLEVKNKAYSILLSYMVCADDWMDLWALWSSRGAVPKDMLERNLAFRTTRGFKYDKKPWSYFLNLLYLKDNLAVNRNLLTKVMPYYFRNDFLSHFKSEEQEKIINGLKKLLNVADPEKQCSEIRDAIDFW</sequence>
<dbReference type="GO" id="GO:0005743">
    <property type="term" value="C:mitochondrial inner membrane"/>
    <property type="evidence" value="ECO:0007669"/>
    <property type="project" value="UniProtKB-SubCell"/>
</dbReference>
<dbReference type="STRING" id="1344418.A0A1D2VBR7"/>
<keyword evidence="3 7" id="KW-0999">Mitochondrion inner membrane</keyword>
<evidence type="ECO:0000256" key="4">
    <source>
        <dbReference type="ARBA" id="ARBA00022946"/>
    </source>
</evidence>
<dbReference type="GO" id="GO:0140053">
    <property type="term" value="P:mitochondrial gene expression"/>
    <property type="evidence" value="ECO:0007669"/>
    <property type="project" value="UniProtKB-UniRule"/>
</dbReference>
<comment type="similarity">
    <text evidence="2 7">Belongs to the ATP25 family.</text>
</comment>
<dbReference type="InterPro" id="IPR040152">
    <property type="entry name" value="Atp25"/>
</dbReference>
<comment type="subcellular location">
    <subcellularLocation>
        <location evidence="1 7">Mitochondrion inner membrane</location>
        <topology evidence="1 7">Peripheral membrane protein</topology>
        <orientation evidence="1 7">Matrix side</orientation>
    </subcellularLocation>
</comment>
<dbReference type="InParanoid" id="A0A1D2VBR7"/>
<dbReference type="Proteomes" id="UP000095038">
    <property type="component" value="Unassembled WGS sequence"/>
</dbReference>
<evidence type="ECO:0000256" key="6">
    <source>
        <dbReference type="ARBA" id="ARBA00023136"/>
    </source>
</evidence>
<comment type="function">
    <text evidence="7">Mitochondrial mRNA stabilization factor.</text>
</comment>
<dbReference type="RefSeq" id="XP_020045451.1">
    <property type="nucleotide sequence ID" value="XM_020192003.1"/>
</dbReference>
<dbReference type="EMBL" id="KV454487">
    <property type="protein sequence ID" value="ODV59144.1"/>
    <property type="molecule type" value="Genomic_DNA"/>
</dbReference>
<evidence type="ECO:0000256" key="3">
    <source>
        <dbReference type="ARBA" id="ARBA00022792"/>
    </source>
</evidence>
<evidence type="ECO:0000256" key="2">
    <source>
        <dbReference type="ARBA" id="ARBA00010787"/>
    </source>
</evidence>
<gene>
    <name evidence="8" type="ORF">ASCRUDRAFT_71871</name>
</gene>
<dbReference type="PANTHER" id="PTHR28087:SF1">
    <property type="entry name" value="ATPASE SYNTHESIS PROTEIN 25, MITOCHONDRIAL"/>
    <property type="match status" value="1"/>
</dbReference>
<reference evidence="9" key="1">
    <citation type="submission" date="2016-05" db="EMBL/GenBank/DDBJ databases">
        <title>Comparative genomics of biotechnologically important yeasts.</title>
        <authorList>
            <consortium name="DOE Joint Genome Institute"/>
            <person name="Riley R."/>
            <person name="Haridas S."/>
            <person name="Wolfe K.H."/>
            <person name="Lopes M.R."/>
            <person name="Hittinger C.T."/>
            <person name="Goker M."/>
            <person name="Salamov A."/>
            <person name="Wisecaver J."/>
            <person name="Long T.M."/>
            <person name="Aerts A.L."/>
            <person name="Barry K."/>
            <person name="Choi C."/>
            <person name="Clum A."/>
            <person name="Coughlan A.Y."/>
            <person name="Deshpande S."/>
            <person name="Douglass A.P."/>
            <person name="Hanson S.J."/>
            <person name="Klenk H.-P."/>
            <person name="Labutti K."/>
            <person name="Lapidus A."/>
            <person name="Lindquist E."/>
            <person name="Lipzen A."/>
            <person name="Meier-Kolthoff J.P."/>
            <person name="Ohm R.A."/>
            <person name="Otillar R.P."/>
            <person name="Pangilinan J."/>
            <person name="Peng Y."/>
            <person name="Rokas A."/>
            <person name="Rosa C.A."/>
            <person name="Scheuner C."/>
            <person name="Sibirny A.A."/>
            <person name="Slot J.C."/>
            <person name="Stielow J.B."/>
            <person name="Sun H."/>
            <person name="Kurtzman C.P."/>
            <person name="Blackwell M."/>
            <person name="Grigoriev I.V."/>
            <person name="Jeffries T.W."/>
        </authorList>
    </citation>
    <scope>NUCLEOTIDE SEQUENCE [LARGE SCALE GENOMIC DNA]</scope>
    <source>
        <strain evidence="9">DSM 1968</strain>
    </source>
</reference>
<evidence type="ECO:0000313" key="8">
    <source>
        <dbReference type="EMBL" id="ODV59144.1"/>
    </source>
</evidence>
<dbReference type="GO" id="GO:0048255">
    <property type="term" value="P:mRNA stabilization"/>
    <property type="evidence" value="ECO:0007669"/>
    <property type="project" value="TreeGrafter"/>
</dbReference>
<evidence type="ECO:0000256" key="7">
    <source>
        <dbReference type="RuleBase" id="RU367062"/>
    </source>
</evidence>
<proteinExistence type="inferred from homology"/>
<dbReference type="AlphaFoldDB" id="A0A1D2VBR7"/>
<dbReference type="PANTHER" id="PTHR28087">
    <property type="entry name" value="ATPASE SYNTHESIS PROTEIN 25, MITOCHONDRIAL"/>
    <property type="match status" value="1"/>
</dbReference>
<organism evidence="8 9">
    <name type="scientific">Ascoidea rubescens DSM 1968</name>
    <dbReference type="NCBI Taxonomy" id="1344418"/>
    <lineage>
        <taxon>Eukaryota</taxon>
        <taxon>Fungi</taxon>
        <taxon>Dikarya</taxon>
        <taxon>Ascomycota</taxon>
        <taxon>Saccharomycotina</taxon>
        <taxon>Saccharomycetes</taxon>
        <taxon>Ascoideaceae</taxon>
        <taxon>Ascoidea</taxon>
    </lineage>
</organism>
<evidence type="ECO:0000313" key="9">
    <source>
        <dbReference type="Proteomes" id="UP000095038"/>
    </source>
</evidence>
<dbReference type="Gene3D" id="3.30.460.10">
    <property type="entry name" value="Beta Polymerase, domain 2"/>
    <property type="match status" value="1"/>
</dbReference>
<dbReference type="GeneID" id="30965639"/>
<dbReference type="SUPFAM" id="SSF81301">
    <property type="entry name" value="Nucleotidyltransferase"/>
    <property type="match status" value="1"/>
</dbReference>
<dbReference type="FunCoup" id="A0A1D2VBR7">
    <property type="interactions" value="70"/>
</dbReference>
<keyword evidence="4 7" id="KW-0809">Transit peptide</keyword>